<sequence>MRNLRRYLWTWLWIALVWPISAWALGSALADEVSSLSLSAALICAFLALIGGLASTLQKLADGTHQGRSVWLEVLRDMVTSLVAGIVTFLALEYFKSDAILEAGAILIAGYGGSRVLSRYLDRFMQAVDRNADVPK</sequence>
<keyword evidence="3" id="KW-1185">Reference proteome</keyword>
<accession>A0A7X9X5I6</accession>
<evidence type="ECO:0000313" key="2">
    <source>
        <dbReference type="EMBL" id="NML31790.1"/>
    </source>
</evidence>
<dbReference type="InterPro" id="IPR032126">
    <property type="entry name" value="LydA_holin"/>
</dbReference>
<reference evidence="2 3" key="1">
    <citation type="submission" date="2020-04" db="EMBL/GenBank/DDBJ databases">
        <title>Paraburkholderia sp. G-4-1-8 isolated from soil.</title>
        <authorList>
            <person name="Dahal R.H."/>
        </authorList>
    </citation>
    <scope>NUCLEOTIDE SEQUENCE [LARGE SCALE GENOMIC DNA]</scope>
    <source>
        <strain evidence="2 3">G-4-1-8</strain>
    </source>
</reference>
<evidence type="ECO:0008006" key="4">
    <source>
        <dbReference type="Google" id="ProtNLM"/>
    </source>
</evidence>
<gene>
    <name evidence="2" type="ORF">HHL14_13195</name>
</gene>
<evidence type="ECO:0000313" key="3">
    <source>
        <dbReference type="Proteomes" id="UP000583127"/>
    </source>
</evidence>
<keyword evidence="1" id="KW-0472">Membrane</keyword>
<feature type="transmembrane region" description="Helical" evidence="1">
    <location>
        <begin position="74"/>
        <end position="93"/>
    </location>
</feature>
<feature type="transmembrane region" description="Helical" evidence="1">
    <location>
        <begin position="99"/>
        <end position="117"/>
    </location>
</feature>
<evidence type="ECO:0000256" key="1">
    <source>
        <dbReference type="SAM" id="Phobius"/>
    </source>
</evidence>
<dbReference type="Proteomes" id="UP000583127">
    <property type="component" value="Unassembled WGS sequence"/>
</dbReference>
<comment type="caution">
    <text evidence="2">The sequence shown here is derived from an EMBL/GenBank/DDBJ whole genome shotgun (WGS) entry which is preliminary data.</text>
</comment>
<dbReference type="Pfam" id="PF16083">
    <property type="entry name" value="Phage_holin_3_3"/>
    <property type="match status" value="1"/>
</dbReference>
<dbReference type="AlphaFoldDB" id="A0A7X9X5I6"/>
<keyword evidence="1" id="KW-0812">Transmembrane</keyword>
<proteinExistence type="predicted"/>
<name>A0A7X9X5I6_9BURK</name>
<protein>
    <recommendedName>
        <fullName evidence="4">Holin</fullName>
    </recommendedName>
</protein>
<keyword evidence="1" id="KW-1133">Transmembrane helix</keyword>
<dbReference type="EMBL" id="JABBFZ010000006">
    <property type="protein sequence ID" value="NML31790.1"/>
    <property type="molecule type" value="Genomic_DNA"/>
</dbReference>
<organism evidence="2 3">
    <name type="scientific">Paraburkholderia antibiotica</name>
    <dbReference type="NCBI Taxonomy" id="2728839"/>
    <lineage>
        <taxon>Bacteria</taxon>
        <taxon>Pseudomonadati</taxon>
        <taxon>Pseudomonadota</taxon>
        <taxon>Betaproteobacteria</taxon>
        <taxon>Burkholderiales</taxon>
        <taxon>Burkholderiaceae</taxon>
        <taxon>Paraburkholderia</taxon>
    </lineage>
</organism>
<feature type="transmembrane region" description="Helical" evidence="1">
    <location>
        <begin position="36"/>
        <end position="54"/>
    </location>
</feature>